<feature type="transmembrane region" description="Helical" evidence="6">
    <location>
        <begin position="153"/>
        <end position="173"/>
    </location>
</feature>
<comment type="similarity">
    <text evidence="2">Belongs to the TMEM86 family.</text>
</comment>
<dbReference type="Proteomes" id="UP001620405">
    <property type="component" value="Unassembled WGS sequence"/>
</dbReference>
<comment type="subcellular location">
    <subcellularLocation>
        <location evidence="1">Membrane</location>
        <topology evidence="1">Multi-pass membrane protein</topology>
    </subcellularLocation>
</comment>
<evidence type="ECO:0000256" key="6">
    <source>
        <dbReference type="SAM" id="Phobius"/>
    </source>
</evidence>
<dbReference type="PANTHER" id="PTHR31885">
    <property type="entry name" value="GH04784P"/>
    <property type="match status" value="1"/>
</dbReference>
<organism evidence="7 8">
    <name type="scientific">Dyella lipolytica</name>
    <dbReference type="NCBI Taxonomy" id="1867835"/>
    <lineage>
        <taxon>Bacteria</taxon>
        <taxon>Pseudomonadati</taxon>
        <taxon>Pseudomonadota</taxon>
        <taxon>Gammaproteobacteria</taxon>
        <taxon>Lysobacterales</taxon>
        <taxon>Rhodanobacteraceae</taxon>
        <taxon>Dyella</taxon>
    </lineage>
</organism>
<accession>A0ABW8ISY6</accession>
<feature type="transmembrane region" description="Helical" evidence="6">
    <location>
        <begin position="127"/>
        <end position="147"/>
    </location>
</feature>
<proteinExistence type="inferred from homology"/>
<dbReference type="InterPro" id="IPR012506">
    <property type="entry name" value="TMEM86B-like"/>
</dbReference>
<feature type="transmembrane region" description="Helical" evidence="6">
    <location>
        <begin position="12"/>
        <end position="31"/>
    </location>
</feature>
<gene>
    <name evidence="7" type="ORF">ISP13_02820</name>
</gene>
<feature type="transmembrane region" description="Helical" evidence="6">
    <location>
        <begin position="210"/>
        <end position="230"/>
    </location>
</feature>
<feature type="transmembrane region" description="Helical" evidence="6">
    <location>
        <begin position="43"/>
        <end position="61"/>
    </location>
</feature>
<protein>
    <submittedName>
        <fullName evidence="7">Lysoplasmalogenase</fullName>
    </submittedName>
</protein>
<keyword evidence="5 6" id="KW-0472">Membrane</keyword>
<evidence type="ECO:0000313" key="8">
    <source>
        <dbReference type="Proteomes" id="UP001620405"/>
    </source>
</evidence>
<reference evidence="7 8" key="1">
    <citation type="submission" date="2020-10" db="EMBL/GenBank/DDBJ databases">
        <title>Phylogeny of dyella-like bacteria.</title>
        <authorList>
            <person name="Fu J."/>
        </authorList>
    </citation>
    <scope>NUCLEOTIDE SEQUENCE [LARGE SCALE GENOMIC DNA]</scope>
    <source>
        <strain evidence="7 8">DHOB07</strain>
    </source>
</reference>
<feature type="transmembrane region" description="Helical" evidence="6">
    <location>
        <begin position="97"/>
        <end position="115"/>
    </location>
</feature>
<evidence type="ECO:0000256" key="5">
    <source>
        <dbReference type="ARBA" id="ARBA00023136"/>
    </source>
</evidence>
<dbReference type="RefSeq" id="WP_284399923.1">
    <property type="nucleotide sequence ID" value="NZ_BSNQ01000005.1"/>
</dbReference>
<sequence>MSAVTSTQTSSSFGRGFTFIALAVGGAILGAVSTNGGADAWHWLHWLCKPLATLLIFTMVWRTTRPVSATYRRYVLIGIAFCLLGDILLMLPQNLFVPGLLSFLLAHGMFIAAFSSDVRFAARWWPWLVCLVFGAGMGALLWPGIAAMLRVPVLVYVAVLATMAGQALGRASWLRARSDARAASARFAGLGAVLFMASDSLLAWDRFRAALPWAALYILVTYYMALWLIARSVERGPTAITGEQG</sequence>
<keyword evidence="8" id="KW-1185">Reference proteome</keyword>
<dbReference type="EMBL" id="JADIKG010000010">
    <property type="protein sequence ID" value="MFK2872450.1"/>
    <property type="molecule type" value="Genomic_DNA"/>
</dbReference>
<dbReference type="PANTHER" id="PTHR31885:SF6">
    <property type="entry name" value="GH04784P"/>
    <property type="match status" value="1"/>
</dbReference>
<feature type="transmembrane region" description="Helical" evidence="6">
    <location>
        <begin position="185"/>
        <end position="204"/>
    </location>
</feature>
<feature type="transmembrane region" description="Helical" evidence="6">
    <location>
        <begin position="73"/>
        <end position="91"/>
    </location>
</feature>
<keyword evidence="3 6" id="KW-0812">Transmembrane</keyword>
<evidence type="ECO:0000256" key="1">
    <source>
        <dbReference type="ARBA" id="ARBA00004141"/>
    </source>
</evidence>
<evidence type="ECO:0000256" key="4">
    <source>
        <dbReference type="ARBA" id="ARBA00022989"/>
    </source>
</evidence>
<dbReference type="Pfam" id="PF07947">
    <property type="entry name" value="YhhN"/>
    <property type="match status" value="1"/>
</dbReference>
<evidence type="ECO:0000313" key="7">
    <source>
        <dbReference type="EMBL" id="MFK2872450.1"/>
    </source>
</evidence>
<evidence type="ECO:0000256" key="3">
    <source>
        <dbReference type="ARBA" id="ARBA00022692"/>
    </source>
</evidence>
<name>A0ABW8ISY6_9GAMM</name>
<comment type="caution">
    <text evidence="7">The sequence shown here is derived from an EMBL/GenBank/DDBJ whole genome shotgun (WGS) entry which is preliminary data.</text>
</comment>
<keyword evidence="4 6" id="KW-1133">Transmembrane helix</keyword>
<evidence type="ECO:0000256" key="2">
    <source>
        <dbReference type="ARBA" id="ARBA00007375"/>
    </source>
</evidence>